<dbReference type="OrthoDB" id="414666at2759"/>
<keyword evidence="3" id="KW-1185">Reference proteome</keyword>
<sequence length="85" mass="9198">MPLPRTKEERDGTPLEIPINDLDNGMESGELIIMGRKVDVKNVEGSAYCCATITNDEEATITLVNCFAPNSVASEGDKGNFYSNS</sequence>
<accession>A0A0C2GWS8</accession>
<evidence type="ECO:0000256" key="1">
    <source>
        <dbReference type="SAM" id="MobiDB-lite"/>
    </source>
</evidence>
<feature type="region of interest" description="Disordered" evidence="1">
    <location>
        <begin position="1"/>
        <end position="21"/>
    </location>
</feature>
<evidence type="ECO:0000313" key="2">
    <source>
        <dbReference type="EMBL" id="KIH65970.1"/>
    </source>
</evidence>
<organism evidence="2 3">
    <name type="scientific">Ancylostoma duodenale</name>
    <dbReference type="NCBI Taxonomy" id="51022"/>
    <lineage>
        <taxon>Eukaryota</taxon>
        <taxon>Metazoa</taxon>
        <taxon>Ecdysozoa</taxon>
        <taxon>Nematoda</taxon>
        <taxon>Chromadorea</taxon>
        <taxon>Rhabditida</taxon>
        <taxon>Rhabditina</taxon>
        <taxon>Rhabditomorpha</taxon>
        <taxon>Strongyloidea</taxon>
        <taxon>Ancylostomatidae</taxon>
        <taxon>Ancylostomatinae</taxon>
        <taxon>Ancylostoma</taxon>
    </lineage>
</organism>
<feature type="compositionally biased region" description="Basic and acidic residues" evidence="1">
    <location>
        <begin position="1"/>
        <end position="13"/>
    </location>
</feature>
<dbReference type="AlphaFoldDB" id="A0A0C2GWS8"/>
<proteinExistence type="predicted"/>
<dbReference type="Proteomes" id="UP000054047">
    <property type="component" value="Unassembled WGS sequence"/>
</dbReference>
<evidence type="ECO:0000313" key="3">
    <source>
        <dbReference type="Proteomes" id="UP000054047"/>
    </source>
</evidence>
<protein>
    <submittedName>
        <fullName evidence="2">Uncharacterized protein</fullName>
    </submittedName>
</protein>
<name>A0A0C2GWS8_9BILA</name>
<reference evidence="2 3" key="1">
    <citation type="submission" date="2013-12" db="EMBL/GenBank/DDBJ databases">
        <title>Draft genome of the parsitic nematode Ancylostoma duodenale.</title>
        <authorList>
            <person name="Mitreva M."/>
        </authorList>
    </citation>
    <scope>NUCLEOTIDE SEQUENCE [LARGE SCALE GENOMIC DNA]</scope>
    <source>
        <strain evidence="2 3">Zhejiang</strain>
    </source>
</reference>
<gene>
    <name evidence="2" type="ORF">ANCDUO_03700</name>
</gene>
<dbReference type="EMBL" id="KN727319">
    <property type="protein sequence ID" value="KIH65970.1"/>
    <property type="molecule type" value="Genomic_DNA"/>
</dbReference>